<evidence type="ECO:0000256" key="1">
    <source>
        <dbReference type="ARBA" id="ARBA00023236"/>
    </source>
</evidence>
<dbReference type="SMART" id="SM00490">
    <property type="entry name" value="HELICc"/>
    <property type="match status" value="1"/>
</dbReference>
<dbReference type="GO" id="GO:0016787">
    <property type="term" value="F:hydrolase activity"/>
    <property type="evidence" value="ECO:0007669"/>
    <property type="project" value="InterPro"/>
</dbReference>
<dbReference type="GO" id="GO:0005524">
    <property type="term" value="F:ATP binding"/>
    <property type="evidence" value="ECO:0007669"/>
    <property type="project" value="InterPro"/>
</dbReference>
<dbReference type="SUPFAM" id="SSF52540">
    <property type="entry name" value="P-loop containing nucleoside triphosphate hydrolases"/>
    <property type="match status" value="1"/>
</dbReference>
<name>A0A5C5SH60_9STRE</name>
<dbReference type="CDD" id="cd18032">
    <property type="entry name" value="DEXHc_RE_I_III_res"/>
    <property type="match status" value="1"/>
</dbReference>
<feature type="domain" description="Helicase ATP-binding" evidence="2">
    <location>
        <begin position="236"/>
        <end position="388"/>
    </location>
</feature>
<accession>A0A5C5SH60</accession>
<dbReference type="Gene3D" id="3.40.50.300">
    <property type="entry name" value="P-loop containing nucleotide triphosphate hydrolases"/>
    <property type="match status" value="2"/>
</dbReference>
<dbReference type="PROSITE" id="PS51192">
    <property type="entry name" value="HELICASE_ATP_BIND_1"/>
    <property type="match status" value="1"/>
</dbReference>
<protein>
    <submittedName>
        <fullName evidence="4">DUF3427 domain-containing protein</fullName>
    </submittedName>
</protein>
<dbReference type="InterPro" id="IPR001650">
    <property type="entry name" value="Helicase_C-like"/>
</dbReference>
<dbReference type="Pfam" id="PF26350">
    <property type="entry name" value="DUF8090"/>
    <property type="match status" value="1"/>
</dbReference>
<dbReference type="Pfam" id="PF00271">
    <property type="entry name" value="Helicase_C"/>
    <property type="match status" value="1"/>
</dbReference>
<dbReference type="Gene3D" id="3.30.870.10">
    <property type="entry name" value="Endonuclease Chain A"/>
    <property type="match status" value="1"/>
</dbReference>
<dbReference type="InterPro" id="IPR021835">
    <property type="entry name" value="DUF3427"/>
</dbReference>
<dbReference type="SUPFAM" id="SSF56024">
    <property type="entry name" value="Phospholipase D/nuclease"/>
    <property type="match status" value="1"/>
</dbReference>
<dbReference type="CDD" id="cd18799">
    <property type="entry name" value="SF2_C_EcoAI-like"/>
    <property type="match status" value="1"/>
</dbReference>
<dbReference type="PROSITE" id="PS51194">
    <property type="entry name" value="HELICASE_CTER"/>
    <property type="match status" value="1"/>
</dbReference>
<evidence type="ECO:0000313" key="4">
    <source>
        <dbReference type="EMBL" id="TWS99261.1"/>
    </source>
</evidence>
<dbReference type="CDD" id="cd09204">
    <property type="entry name" value="PLDc_N_DEXD_b2"/>
    <property type="match status" value="1"/>
</dbReference>
<dbReference type="Pfam" id="PF04851">
    <property type="entry name" value="ResIII"/>
    <property type="match status" value="1"/>
</dbReference>
<dbReference type="Proteomes" id="UP000317430">
    <property type="component" value="Unassembled WGS sequence"/>
</dbReference>
<dbReference type="AlphaFoldDB" id="A0A5C5SH60"/>
<dbReference type="InterPro" id="IPR006935">
    <property type="entry name" value="Helicase/UvrB_N"/>
</dbReference>
<dbReference type="GO" id="GO:0005829">
    <property type="term" value="C:cytosol"/>
    <property type="evidence" value="ECO:0007669"/>
    <property type="project" value="TreeGrafter"/>
</dbReference>
<evidence type="ECO:0000259" key="2">
    <source>
        <dbReference type="PROSITE" id="PS51192"/>
    </source>
</evidence>
<dbReference type="InterPro" id="IPR014001">
    <property type="entry name" value="Helicase_ATP-bd"/>
</dbReference>
<evidence type="ECO:0000259" key="3">
    <source>
        <dbReference type="PROSITE" id="PS51194"/>
    </source>
</evidence>
<dbReference type="InterPro" id="IPR050742">
    <property type="entry name" value="Helicase_Restrict-Modif_Enz"/>
</dbReference>
<dbReference type="PANTHER" id="PTHR47396">
    <property type="entry name" value="TYPE I RESTRICTION ENZYME ECOKI R PROTEIN"/>
    <property type="match status" value="1"/>
</dbReference>
<sequence length="958" mass="109847">MFMGSVFEAQLLESMQFGFIDRIAFRDVTYAPKILINNVEEKRFVLTDLQEELLKSTAFYFSVAFVTQSGISMIKAQLADLAARGIQGKIVISPYLDFNDPLAMYDLLKLPNVEVRISQETMQLHSKYYLFEQELRQVLITGSSNLTATALKQNYEWNVKLTSTDSGDLLYQTKQEFERVWELSRPLTTDIIESYKRQRKPVIQVATLEEESIIEYHIGKIEPNRMQKEALTSLRNVRDNGAHKALIISATGTGKTYLSAFDVQQVNPERVLFVVHREQILRKSLESFQKVLGFADNEACIYKSGMDILTKKYIFATIQTLSRDKNLQSFPPNFFDYILIDEVHKSGAVSYKKVINYFTPAFLLGMTATPERTDGQNIYELFDYNIAYEIRLQDAMAADLLCPFHYFGVTDIMVNGRLIGEGEDFSNLISAERVNHIVDKIDYYGHSGESVCGLMFCSSKKEAIELSAILNQRGFRTQALTGDDSQLIREKAVQELESGALDYLLTVDIFNEGIDIPSVNQVVMLRNTESSIIFVQQLGRGLRKHQSKDYVTIIDFIGNYRNNYLIPVALFGDQSMNKDNYRREVREANVISGLTTINFEEIARKQIFESITNTNLSSMKVLRDSYVELQNKLGRQPFLKDFVTYNGIDPLTFFENNTFKDYTDVVSKFGEQLIEFEESSKNFLTFITFECLSGKRKHELVLLKLLLENRGQVSFDTFFEGLIAHDLDISSDVITSVEGVLDLSFLKAQEQRRFGTESLVIRSEDTYYLNDKVLESLQKDPIYLSFFSDVIETGLVKAQDYPQVFTLGQKYSRREVLKLLNVRRDEPPLNIGGYKIDKETNTCPIFVTYHKSENISDTIKYEDELLNESTLRWFSKNKRTIESPDVKKIIRSSENGLRLELFVIKDDAEGGEFYYLGSLSYIDGSAEEIEHAGESVVSMFFKLNEPVKADLFHYLTTK</sequence>
<feature type="domain" description="Helicase C-terminal" evidence="3">
    <location>
        <begin position="440"/>
        <end position="591"/>
    </location>
</feature>
<gene>
    <name evidence="4" type="ORF">FRX57_03430</name>
</gene>
<dbReference type="Pfam" id="PF11907">
    <property type="entry name" value="DUF3427"/>
    <property type="match status" value="1"/>
</dbReference>
<evidence type="ECO:0000313" key="5">
    <source>
        <dbReference type="Proteomes" id="UP000317430"/>
    </source>
</evidence>
<keyword evidence="1" id="KW-0227">DNA damage</keyword>
<dbReference type="OrthoDB" id="9802848at2"/>
<keyword evidence="5" id="KW-1185">Reference proteome</keyword>
<organism evidence="4 5">
    <name type="scientific">Streptococcus cuniculipharyngis</name>
    <dbReference type="NCBI Taxonomy" id="1562651"/>
    <lineage>
        <taxon>Bacteria</taxon>
        <taxon>Bacillati</taxon>
        <taxon>Bacillota</taxon>
        <taxon>Bacilli</taxon>
        <taxon>Lactobacillales</taxon>
        <taxon>Streptococcaceae</taxon>
        <taxon>Streptococcus</taxon>
    </lineage>
</organism>
<dbReference type="EMBL" id="VOHL01000001">
    <property type="protein sequence ID" value="TWS99261.1"/>
    <property type="molecule type" value="Genomic_DNA"/>
</dbReference>
<reference evidence="4 5" key="1">
    <citation type="submission" date="2019-08" db="EMBL/GenBank/DDBJ databases">
        <authorList>
            <person name="Lei W."/>
        </authorList>
    </citation>
    <scope>NUCLEOTIDE SEQUENCE [LARGE SCALE GENOMIC DNA]</scope>
    <source>
        <strain evidence="4 5">CCUG 66496</strain>
    </source>
</reference>
<dbReference type="Pfam" id="PF13091">
    <property type="entry name" value="PLDc_2"/>
    <property type="match status" value="1"/>
</dbReference>
<keyword evidence="1" id="KW-0742">SOS response</keyword>
<dbReference type="GO" id="GO:0003677">
    <property type="term" value="F:DNA binding"/>
    <property type="evidence" value="ECO:0007669"/>
    <property type="project" value="InterPro"/>
</dbReference>
<dbReference type="GO" id="GO:0009432">
    <property type="term" value="P:SOS response"/>
    <property type="evidence" value="ECO:0007669"/>
    <property type="project" value="UniProtKB-KW"/>
</dbReference>
<dbReference type="InterPro" id="IPR025202">
    <property type="entry name" value="PLD-like_dom"/>
</dbReference>
<dbReference type="PANTHER" id="PTHR47396:SF1">
    <property type="entry name" value="ATP-DEPENDENT HELICASE IRC3-RELATED"/>
    <property type="match status" value="1"/>
</dbReference>
<dbReference type="SMART" id="SM00487">
    <property type="entry name" value="DEXDc"/>
    <property type="match status" value="1"/>
</dbReference>
<dbReference type="InterPro" id="IPR027417">
    <property type="entry name" value="P-loop_NTPase"/>
</dbReference>
<comment type="caution">
    <text evidence="4">The sequence shown here is derived from an EMBL/GenBank/DDBJ whole genome shotgun (WGS) entry which is preliminary data.</text>
</comment>
<proteinExistence type="predicted"/>
<dbReference type="InterPro" id="IPR058403">
    <property type="entry name" value="DUF8090"/>
</dbReference>